<reference evidence="1" key="1">
    <citation type="submission" date="2020-08" db="EMBL/GenBank/DDBJ databases">
        <title>Multicomponent nature underlies the extraordinary mechanical properties of spider dragline silk.</title>
        <authorList>
            <person name="Kono N."/>
            <person name="Nakamura H."/>
            <person name="Mori M."/>
            <person name="Yoshida Y."/>
            <person name="Ohtoshi R."/>
            <person name="Malay A.D."/>
            <person name="Moran D.A.P."/>
            <person name="Tomita M."/>
            <person name="Numata K."/>
            <person name="Arakawa K."/>
        </authorList>
    </citation>
    <scope>NUCLEOTIDE SEQUENCE</scope>
</reference>
<name>A0A8X6PTD2_NEPPI</name>
<protein>
    <submittedName>
        <fullName evidence="1">Uncharacterized protein</fullName>
    </submittedName>
</protein>
<accession>A0A8X6PTD2</accession>
<sequence>MFLETDVRLCHSENEYEVSKQTRFSKYYDTHREKWKITNGVDESTTLSCFDKEEIASVLLTTVVEVFQWDGQISVDKGKKTAFLLFRV</sequence>
<proteinExistence type="predicted"/>
<evidence type="ECO:0000313" key="2">
    <source>
        <dbReference type="Proteomes" id="UP000887013"/>
    </source>
</evidence>
<dbReference type="Proteomes" id="UP000887013">
    <property type="component" value="Unassembled WGS sequence"/>
</dbReference>
<comment type="caution">
    <text evidence="1">The sequence shown here is derived from an EMBL/GenBank/DDBJ whole genome shotgun (WGS) entry which is preliminary data.</text>
</comment>
<evidence type="ECO:0000313" key="1">
    <source>
        <dbReference type="EMBL" id="GFT80276.1"/>
    </source>
</evidence>
<dbReference type="EMBL" id="BMAW01071895">
    <property type="protein sequence ID" value="GFT80276.1"/>
    <property type="molecule type" value="Genomic_DNA"/>
</dbReference>
<gene>
    <name evidence="1" type="ORF">NPIL_246351</name>
</gene>
<keyword evidence="2" id="KW-1185">Reference proteome</keyword>
<organism evidence="1 2">
    <name type="scientific">Nephila pilipes</name>
    <name type="common">Giant wood spider</name>
    <name type="synonym">Nephila maculata</name>
    <dbReference type="NCBI Taxonomy" id="299642"/>
    <lineage>
        <taxon>Eukaryota</taxon>
        <taxon>Metazoa</taxon>
        <taxon>Ecdysozoa</taxon>
        <taxon>Arthropoda</taxon>
        <taxon>Chelicerata</taxon>
        <taxon>Arachnida</taxon>
        <taxon>Araneae</taxon>
        <taxon>Araneomorphae</taxon>
        <taxon>Entelegynae</taxon>
        <taxon>Araneoidea</taxon>
        <taxon>Nephilidae</taxon>
        <taxon>Nephila</taxon>
    </lineage>
</organism>
<dbReference type="AlphaFoldDB" id="A0A8X6PTD2"/>